<keyword evidence="4" id="KW-1134">Transmembrane beta strand</keyword>
<dbReference type="CDD" id="cd00342">
    <property type="entry name" value="gram_neg_porins"/>
    <property type="match status" value="1"/>
</dbReference>
<organism evidence="13 14">
    <name type="scientific">Comamonas avium</name>
    <dbReference type="NCBI Taxonomy" id="2762231"/>
    <lineage>
        <taxon>Bacteria</taxon>
        <taxon>Pseudomonadati</taxon>
        <taxon>Pseudomonadota</taxon>
        <taxon>Betaproteobacteria</taxon>
        <taxon>Burkholderiales</taxon>
        <taxon>Comamonadaceae</taxon>
        <taxon>Comamonas</taxon>
    </lineage>
</organism>
<comment type="subunit">
    <text evidence="2">Homotrimer.</text>
</comment>
<evidence type="ECO:0000313" key="13">
    <source>
        <dbReference type="EMBL" id="MBD7960573.1"/>
    </source>
</evidence>
<keyword evidence="8" id="KW-0626">Porin</keyword>
<feature type="domain" description="Porin" evidence="12">
    <location>
        <begin position="12"/>
        <end position="297"/>
    </location>
</feature>
<dbReference type="InterPro" id="IPR023614">
    <property type="entry name" value="Porin_dom_sf"/>
</dbReference>
<keyword evidence="3" id="KW-0813">Transport</keyword>
<evidence type="ECO:0000256" key="6">
    <source>
        <dbReference type="ARBA" id="ARBA00022729"/>
    </source>
</evidence>
<evidence type="ECO:0000256" key="5">
    <source>
        <dbReference type="ARBA" id="ARBA00022692"/>
    </source>
</evidence>
<dbReference type="PANTHER" id="PTHR34501">
    <property type="entry name" value="PROTEIN YDDL-RELATED"/>
    <property type="match status" value="1"/>
</dbReference>
<reference evidence="13 14" key="1">
    <citation type="submission" date="2020-08" db="EMBL/GenBank/DDBJ databases">
        <title>A Genomic Blueprint of the Chicken Gut Microbiome.</title>
        <authorList>
            <person name="Gilroy R."/>
            <person name="Ravi A."/>
            <person name="Getino M."/>
            <person name="Pursley I."/>
            <person name="Horton D.L."/>
            <person name="Alikhan N.-F."/>
            <person name="Baker D."/>
            <person name="Gharbi K."/>
            <person name="Hall N."/>
            <person name="Watson M."/>
            <person name="Adriaenssens E.M."/>
            <person name="Foster-Nyarko E."/>
            <person name="Jarju S."/>
            <person name="Secka A."/>
            <person name="Antonio M."/>
            <person name="Oren A."/>
            <person name="Chaudhuri R."/>
            <person name="La Ragione R.M."/>
            <person name="Hildebrand F."/>
            <person name="Pallen M.J."/>
        </authorList>
    </citation>
    <scope>NUCLEOTIDE SEQUENCE [LARGE SCALE GENOMIC DNA]</scope>
    <source>
        <strain evidence="13 14">Sa2CVA6</strain>
    </source>
</reference>
<dbReference type="SUPFAM" id="SSF56935">
    <property type="entry name" value="Porins"/>
    <property type="match status" value="1"/>
</dbReference>
<feature type="chain" id="PRO_5047209914" evidence="11">
    <location>
        <begin position="24"/>
        <end position="323"/>
    </location>
</feature>
<gene>
    <name evidence="13" type="ORF">H9646_08740</name>
</gene>
<evidence type="ECO:0000256" key="2">
    <source>
        <dbReference type="ARBA" id="ARBA00011233"/>
    </source>
</evidence>
<keyword evidence="9" id="KW-0472">Membrane</keyword>
<keyword evidence="6 11" id="KW-0732">Signal</keyword>
<name>A0ABR8SAT1_9BURK</name>
<evidence type="ECO:0000256" key="1">
    <source>
        <dbReference type="ARBA" id="ARBA00004571"/>
    </source>
</evidence>
<evidence type="ECO:0000313" key="14">
    <source>
        <dbReference type="Proteomes" id="UP000634919"/>
    </source>
</evidence>
<evidence type="ECO:0000256" key="3">
    <source>
        <dbReference type="ARBA" id="ARBA00022448"/>
    </source>
</evidence>
<comment type="subcellular location">
    <subcellularLocation>
        <location evidence="1">Cell outer membrane</location>
        <topology evidence="1">Multi-pass membrane protein</topology>
    </subcellularLocation>
</comment>
<keyword evidence="14" id="KW-1185">Reference proteome</keyword>
<dbReference type="PANTHER" id="PTHR34501:SF9">
    <property type="entry name" value="MAJOR OUTER MEMBRANE PROTEIN P.IA"/>
    <property type="match status" value="1"/>
</dbReference>
<dbReference type="Pfam" id="PF13609">
    <property type="entry name" value="Porin_4"/>
    <property type="match status" value="1"/>
</dbReference>
<accession>A0ABR8SAT1</accession>
<dbReference type="Proteomes" id="UP000634919">
    <property type="component" value="Unassembled WGS sequence"/>
</dbReference>
<protein>
    <submittedName>
        <fullName evidence="13">Porin</fullName>
    </submittedName>
</protein>
<feature type="signal peptide" evidence="11">
    <location>
        <begin position="1"/>
        <end position="23"/>
    </location>
</feature>
<dbReference type="RefSeq" id="WP_191722980.1">
    <property type="nucleotide sequence ID" value="NZ_JACSQK010000004.1"/>
</dbReference>
<evidence type="ECO:0000256" key="11">
    <source>
        <dbReference type="SAM" id="SignalP"/>
    </source>
</evidence>
<proteinExistence type="predicted"/>
<keyword evidence="7" id="KW-0406">Ion transport</keyword>
<dbReference type="Gene3D" id="2.40.160.10">
    <property type="entry name" value="Porin"/>
    <property type="match status" value="1"/>
</dbReference>
<sequence>MKFSLNNIVAALGLLGVCATAAAADSSVTMYGRIDTAIESVKTGNDRINGVNNSNSYFGFKGQEHLGNGLKMGFILESAINSDDGSISNTEFFSNRSELNLEGAFGTVRMGRFLNPSYYAVADRTSLHNEDYGITADALYAGVENANNRLAYKSPAMGSLTVESSVSFHERSADNLGKNAYDLAANYDHGNWSFGAGYGEWAQARQYALRATWSEGGWTVSGYHQRSQDLVAGVTQKANASRIAVAYGVGAGDIQANFGHANGAGPAQAQQWTVGYNHHLSKRTKLYAFYTVLQNRHGASFGSDDMVANEDRKAVSAGIRHSF</sequence>
<keyword evidence="5" id="KW-0812">Transmembrane</keyword>
<dbReference type="InterPro" id="IPR050298">
    <property type="entry name" value="Gram-neg_bact_OMP"/>
</dbReference>
<evidence type="ECO:0000259" key="12">
    <source>
        <dbReference type="Pfam" id="PF13609"/>
    </source>
</evidence>
<evidence type="ECO:0000256" key="8">
    <source>
        <dbReference type="ARBA" id="ARBA00023114"/>
    </source>
</evidence>
<evidence type="ECO:0000256" key="9">
    <source>
        <dbReference type="ARBA" id="ARBA00023136"/>
    </source>
</evidence>
<evidence type="ECO:0000256" key="10">
    <source>
        <dbReference type="ARBA" id="ARBA00023237"/>
    </source>
</evidence>
<evidence type="ECO:0000256" key="7">
    <source>
        <dbReference type="ARBA" id="ARBA00023065"/>
    </source>
</evidence>
<evidence type="ECO:0000256" key="4">
    <source>
        <dbReference type="ARBA" id="ARBA00022452"/>
    </source>
</evidence>
<dbReference type="EMBL" id="JACSQK010000004">
    <property type="protein sequence ID" value="MBD7960573.1"/>
    <property type="molecule type" value="Genomic_DNA"/>
</dbReference>
<comment type="caution">
    <text evidence="13">The sequence shown here is derived from an EMBL/GenBank/DDBJ whole genome shotgun (WGS) entry which is preliminary data.</text>
</comment>
<dbReference type="InterPro" id="IPR033900">
    <property type="entry name" value="Gram_neg_porin_domain"/>
</dbReference>
<keyword evidence="10" id="KW-0998">Cell outer membrane</keyword>